<organism evidence="6 7">
    <name type="scientific">Candidatus Mediterraneibacter quadrami</name>
    <dbReference type="NCBI Taxonomy" id="2838684"/>
    <lineage>
        <taxon>Bacteria</taxon>
        <taxon>Bacillati</taxon>
        <taxon>Bacillota</taxon>
        <taxon>Clostridia</taxon>
        <taxon>Lachnospirales</taxon>
        <taxon>Lachnospiraceae</taxon>
        <taxon>Mediterraneibacter</taxon>
    </lineage>
</organism>
<evidence type="ECO:0000256" key="1">
    <source>
        <dbReference type="ARBA" id="ARBA00022491"/>
    </source>
</evidence>
<accession>A0A9D2U8J1</accession>
<dbReference type="InterPro" id="IPR028082">
    <property type="entry name" value="Peripla_BP_I"/>
</dbReference>
<dbReference type="PANTHER" id="PTHR30146:SF148">
    <property type="entry name" value="HTH-TYPE TRANSCRIPTIONAL REPRESSOR PURR-RELATED"/>
    <property type="match status" value="1"/>
</dbReference>
<dbReference type="Pfam" id="PF13377">
    <property type="entry name" value="Peripla_BP_3"/>
    <property type="match status" value="1"/>
</dbReference>
<dbReference type="InterPro" id="IPR000843">
    <property type="entry name" value="HTH_LacI"/>
</dbReference>
<evidence type="ECO:0000259" key="5">
    <source>
        <dbReference type="PROSITE" id="PS50932"/>
    </source>
</evidence>
<keyword evidence="4" id="KW-0804">Transcription</keyword>
<dbReference type="SUPFAM" id="SSF47413">
    <property type="entry name" value="lambda repressor-like DNA-binding domains"/>
    <property type="match status" value="1"/>
</dbReference>
<dbReference type="GO" id="GO:0000976">
    <property type="term" value="F:transcription cis-regulatory region binding"/>
    <property type="evidence" value="ECO:0007669"/>
    <property type="project" value="TreeGrafter"/>
</dbReference>
<dbReference type="Gene3D" id="1.10.260.40">
    <property type="entry name" value="lambda repressor-like DNA-binding domains"/>
    <property type="match status" value="1"/>
</dbReference>
<dbReference type="SMART" id="SM00354">
    <property type="entry name" value="HTH_LACI"/>
    <property type="match status" value="1"/>
</dbReference>
<dbReference type="CDD" id="cd01392">
    <property type="entry name" value="HTH_LacI"/>
    <property type="match status" value="1"/>
</dbReference>
<evidence type="ECO:0000313" key="6">
    <source>
        <dbReference type="EMBL" id="HJD42618.1"/>
    </source>
</evidence>
<dbReference type="InterPro" id="IPR046335">
    <property type="entry name" value="LacI/GalR-like_sensor"/>
</dbReference>
<reference evidence="6" key="2">
    <citation type="submission" date="2021-04" db="EMBL/GenBank/DDBJ databases">
        <authorList>
            <person name="Gilroy R."/>
        </authorList>
    </citation>
    <scope>NUCLEOTIDE SEQUENCE</scope>
    <source>
        <strain evidence="6">ChiBcec15-3976</strain>
    </source>
</reference>
<evidence type="ECO:0000256" key="2">
    <source>
        <dbReference type="ARBA" id="ARBA00023015"/>
    </source>
</evidence>
<evidence type="ECO:0000256" key="4">
    <source>
        <dbReference type="ARBA" id="ARBA00023163"/>
    </source>
</evidence>
<keyword evidence="3 6" id="KW-0238">DNA-binding</keyword>
<sequence length="341" mass="39036">MEKKVTIQDIADSLGLSRNTVSKALNNTGILAEETRRKILTRAAEMGYRRFIYLQQDQPEYNTAPGELALISQNMPYGSHFGTYALNTFQEKISQNNYRLTMFPVREEEIATLQLPLGFDREKTAGIICMEMFQPEYMEMLNSLGIPLLFIDAAYDTDFTQINADFLMMENRISVYNLTDALIQKGLTRLAFAGNRRHCRSFFERWQGFTDAMTENGLTPCTTQFTDTNVFTEAALLDETLKRTLKLPEAFICANDFIAIDLIRALRRQGVRVPEDIFITGFDNSAESRIIEPHLTTIDIPSSKMGYIAADLLLSRIREPETPYRIMYVRTNAKYRESAII</sequence>
<evidence type="ECO:0000313" key="7">
    <source>
        <dbReference type="Proteomes" id="UP000823909"/>
    </source>
</evidence>
<reference evidence="6" key="1">
    <citation type="journal article" date="2021" name="PeerJ">
        <title>Extensive microbial diversity within the chicken gut microbiome revealed by metagenomics and culture.</title>
        <authorList>
            <person name="Gilroy R."/>
            <person name="Ravi A."/>
            <person name="Getino M."/>
            <person name="Pursley I."/>
            <person name="Horton D.L."/>
            <person name="Alikhan N.F."/>
            <person name="Baker D."/>
            <person name="Gharbi K."/>
            <person name="Hall N."/>
            <person name="Watson M."/>
            <person name="Adriaenssens E.M."/>
            <person name="Foster-Nyarko E."/>
            <person name="Jarju S."/>
            <person name="Secka A."/>
            <person name="Antonio M."/>
            <person name="Oren A."/>
            <person name="Chaudhuri R.R."/>
            <person name="La Ragione R."/>
            <person name="Hildebrand F."/>
            <person name="Pallen M.J."/>
        </authorList>
    </citation>
    <scope>NUCLEOTIDE SEQUENCE</scope>
    <source>
        <strain evidence="6">ChiBcec15-3976</strain>
    </source>
</reference>
<dbReference type="InterPro" id="IPR010982">
    <property type="entry name" value="Lambda_DNA-bd_dom_sf"/>
</dbReference>
<keyword evidence="2" id="KW-0805">Transcription regulation</keyword>
<dbReference type="Pfam" id="PF00356">
    <property type="entry name" value="LacI"/>
    <property type="match status" value="1"/>
</dbReference>
<protein>
    <submittedName>
        <fullName evidence="6">LacI family DNA-binding transcriptional regulator</fullName>
    </submittedName>
</protein>
<feature type="domain" description="HTH lacI-type" evidence="5">
    <location>
        <begin position="5"/>
        <end position="70"/>
    </location>
</feature>
<dbReference type="SUPFAM" id="SSF53822">
    <property type="entry name" value="Periplasmic binding protein-like I"/>
    <property type="match status" value="1"/>
</dbReference>
<gene>
    <name evidence="6" type="ORF">H9910_06375</name>
</gene>
<keyword evidence="1" id="KW-0678">Repressor</keyword>
<dbReference type="PROSITE" id="PS50932">
    <property type="entry name" value="HTH_LACI_2"/>
    <property type="match status" value="1"/>
</dbReference>
<dbReference type="GO" id="GO:0003700">
    <property type="term" value="F:DNA-binding transcription factor activity"/>
    <property type="evidence" value="ECO:0007669"/>
    <property type="project" value="TreeGrafter"/>
</dbReference>
<evidence type="ECO:0000256" key="3">
    <source>
        <dbReference type="ARBA" id="ARBA00023125"/>
    </source>
</evidence>
<comment type="caution">
    <text evidence="6">The sequence shown here is derived from an EMBL/GenBank/DDBJ whole genome shotgun (WGS) entry which is preliminary data.</text>
</comment>
<name>A0A9D2U8J1_9FIRM</name>
<proteinExistence type="predicted"/>
<dbReference type="Gene3D" id="3.40.50.2300">
    <property type="match status" value="2"/>
</dbReference>
<dbReference type="PANTHER" id="PTHR30146">
    <property type="entry name" value="LACI-RELATED TRANSCRIPTIONAL REPRESSOR"/>
    <property type="match status" value="1"/>
</dbReference>
<dbReference type="EMBL" id="DWUU01000038">
    <property type="protein sequence ID" value="HJD42618.1"/>
    <property type="molecule type" value="Genomic_DNA"/>
</dbReference>
<dbReference type="AlphaFoldDB" id="A0A9D2U8J1"/>
<dbReference type="Proteomes" id="UP000823909">
    <property type="component" value="Unassembled WGS sequence"/>
</dbReference>